<dbReference type="STRING" id="145388.A0A0D2LXK9"/>
<organism evidence="3 4">
    <name type="scientific">Monoraphidium neglectum</name>
    <dbReference type="NCBI Taxonomy" id="145388"/>
    <lineage>
        <taxon>Eukaryota</taxon>
        <taxon>Viridiplantae</taxon>
        <taxon>Chlorophyta</taxon>
        <taxon>core chlorophytes</taxon>
        <taxon>Chlorophyceae</taxon>
        <taxon>CS clade</taxon>
        <taxon>Sphaeropleales</taxon>
        <taxon>Selenastraceae</taxon>
        <taxon>Monoraphidium</taxon>
    </lineage>
</organism>
<dbReference type="GeneID" id="25731239"/>
<dbReference type="GO" id="GO:0000346">
    <property type="term" value="C:transcription export complex"/>
    <property type="evidence" value="ECO:0007669"/>
    <property type="project" value="TreeGrafter"/>
</dbReference>
<dbReference type="GO" id="GO:0000347">
    <property type="term" value="C:THO complex"/>
    <property type="evidence" value="ECO:0007669"/>
    <property type="project" value="TreeGrafter"/>
</dbReference>
<dbReference type="Proteomes" id="UP000054498">
    <property type="component" value="Unassembled WGS sequence"/>
</dbReference>
<evidence type="ECO:0000313" key="4">
    <source>
        <dbReference type="Proteomes" id="UP000054498"/>
    </source>
</evidence>
<comment type="similarity">
    <text evidence="1">Belongs to the WD repeat THOC6 family.</text>
</comment>
<dbReference type="InterPro" id="IPR001680">
    <property type="entry name" value="WD40_rpt"/>
</dbReference>
<dbReference type="PANTHER" id="PTHR44411:SF1">
    <property type="entry name" value="THO COMPLEX SUBUNIT 6 HOMOLOG"/>
    <property type="match status" value="1"/>
</dbReference>
<evidence type="ECO:0000256" key="1">
    <source>
        <dbReference type="ARBA" id="ARBA00009728"/>
    </source>
</evidence>
<dbReference type="InterPro" id="IPR015943">
    <property type="entry name" value="WD40/YVTN_repeat-like_dom_sf"/>
</dbReference>
<keyword evidence="2" id="KW-0853">WD repeat</keyword>
<sequence length="282" mass="28718">MASQWSIKNWDADSFLQQALSDALERHAAIYACVFLPPGPDGLELLAAGYSSGGIRVFDWRQASKLWLSSRQAARHSLHWHAHPGGVYALAVAGEGPSAALISCGDDGAVRGWSVREICEVVKEQQQQQQQQQPQQQQPQQQQRPGAGPRALFEVTVPRADPPFPITASAHPAAQALSVDQARGAAYVGASDGGVHLYDLGRLGEGGGKRGGGGAAAGGGGGGAGPAASFAGHAAAVLGMDCCGATGQVATASEVRAGAAHGGATSGSGNREVVCIAEKQLG</sequence>
<dbReference type="SMART" id="SM00320">
    <property type="entry name" value="WD40"/>
    <property type="match status" value="2"/>
</dbReference>
<dbReference type="Pfam" id="PF00400">
    <property type="entry name" value="WD40"/>
    <property type="match status" value="1"/>
</dbReference>
<name>A0A0D2LXK9_9CHLO</name>
<dbReference type="SUPFAM" id="SSF50978">
    <property type="entry name" value="WD40 repeat-like"/>
    <property type="match status" value="1"/>
</dbReference>
<dbReference type="PANTHER" id="PTHR44411">
    <property type="entry name" value="THO COMPLEX SUBUNIT 6 HOMOLOG"/>
    <property type="match status" value="1"/>
</dbReference>
<dbReference type="Gene3D" id="2.130.10.10">
    <property type="entry name" value="YVTN repeat-like/Quinoprotein amine dehydrogenase"/>
    <property type="match status" value="1"/>
</dbReference>
<accession>A0A0D2LXK9</accession>
<dbReference type="OrthoDB" id="547555at2759"/>
<dbReference type="GO" id="GO:0006406">
    <property type="term" value="P:mRNA export from nucleus"/>
    <property type="evidence" value="ECO:0007669"/>
    <property type="project" value="TreeGrafter"/>
</dbReference>
<proteinExistence type="inferred from homology"/>
<dbReference type="AlphaFoldDB" id="A0A0D2LXK9"/>
<gene>
    <name evidence="3" type="ORF">MNEG_13746</name>
</gene>
<dbReference type="EMBL" id="KK104239">
    <property type="protein sequence ID" value="KIY94216.1"/>
    <property type="molecule type" value="Genomic_DNA"/>
</dbReference>
<dbReference type="KEGG" id="mng:MNEG_13746"/>
<dbReference type="RefSeq" id="XP_013893236.1">
    <property type="nucleotide sequence ID" value="XM_014037782.1"/>
</dbReference>
<protein>
    <submittedName>
        <fullName evidence="3">Uncharacterized protein</fullName>
    </submittedName>
</protein>
<keyword evidence="4" id="KW-1185">Reference proteome</keyword>
<dbReference type="InterPro" id="IPR036322">
    <property type="entry name" value="WD40_repeat_dom_sf"/>
</dbReference>
<evidence type="ECO:0000256" key="2">
    <source>
        <dbReference type="ARBA" id="ARBA00022574"/>
    </source>
</evidence>
<evidence type="ECO:0000313" key="3">
    <source>
        <dbReference type="EMBL" id="KIY94216.1"/>
    </source>
</evidence>
<dbReference type="InterPro" id="IPR042626">
    <property type="entry name" value="THOC6"/>
</dbReference>
<reference evidence="3 4" key="1">
    <citation type="journal article" date="2013" name="BMC Genomics">
        <title>Reconstruction of the lipid metabolism for the microalga Monoraphidium neglectum from its genome sequence reveals characteristics suitable for biofuel production.</title>
        <authorList>
            <person name="Bogen C."/>
            <person name="Al-Dilaimi A."/>
            <person name="Albersmeier A."/>
            <person name="Wichmann J."/>
            <person name="Grundmann M."/>
            <person name="Rupp O."/>
            <person name="Lauersen K.J."/>
            <person name="Blifernez-Klassen O."/>
            <person name="Kalinowski J."/>
            <person name="Goesmann A."/>
            <person name="Mussgnug J.H."/>
            <person name="Kruse O."/>
        </authorList>
    </citation>
    <scope>NUCLEOTIDE SEQUENCE [LARGE SCALE GENOMIC DNA]</scope>
    <source>
        <strain evidence="3 4">SAG 48.87</strain>
    </source>
</reference>